<dbReference type="EMBL" id="CP091507">
    <property type="protein sequence ID" value="UOO80561.1"/>
    <property type="molecule type" value="Genomic_DNA"/>
</dbReference>
<evidence type="ECO:0000256" key="8">
    <source>
        <dbReference type="ARBA" id="ARBA00022679"/>
    </source>
</evidence>
<evidence type="ECO:0000313" key="27">
    <source>
        <dbReference type="Proteomes" id="UP000294721"/>
    </source>
</evidence>
<feature type="binding site" evidence="22">
    <location>
        <position position="18"/>
    </location>
    <ligand>
        <name>ATP</name>
        <dbReference type="ChEBI" id="CHEBI:30616"/>
    </ligand>
</feature>
<dbReference type="GO" id="GO:0046872">
    <property type="term" value="F:metal ion binding"/>
    <property type="evidence" value="ECO:0007669"/>
    <property type="project" value="UniProtKB-KW"/>
</dbReference>
<comment type="function">
    <text evidence="24">Catalyzes the ATP-dependent phosphorylation of sn-l,2-diacylglycerol (DAG) to phosphatidic acid. Involved in the recycling of diacylglycerol produced as a by-product during membrane-derived oligosaccharide (MDO) biosynthesis.</text>
</comment>
<evidence type="ECO:0000256" key="24">
    <source>
        <dbReference type="RuleBase" id="RU363065"/>
    </source>
</evidence>
<dbReference type="CDD" id="cd14264">
    <property type="entry name" value="DAGK_IM"/>
    <property type="match status" value="1"/>
</dbReference>
<accession>A0AAE9H0L3</accession>
<evidence type="ECO:0000256" key="12">
    <source>
        <dbReference type="ARBA" id="ARBA00022777"/>
    </source>
</evidence>
<evidence type="ECO:0000256" key="2">
    <source>
        <dbReference type="ARBA" id="ARBA00005967"/>
    </source>
</evidence>
<keyword evidence="12 24" id="KW-0418">Kinase</keyword>
<reference evidence="25 27" key="1">
    <citation type="submission" date="2019-03" db="EMBL/GenBank/DDBJ databases">
        <title>Genomic Encyclopedia of Type Strains, Phase IV (KMG-IV): sequencing the most valuable type-strain genomes for metagenomic binning, comparative biology and taxonomic classification.</title>
        <authorList>
            <person name="Goeker M."/>
        </authorList>
    </citation>
    <scope>NUCLEOTIDE SEQUENCE [LARGE SCALE GENOMIC DNA]</scope>
    <source>
        <strain evidence="25 27">DSM 17474</strain>
    </source>
</reference>
<evidence type="ECO:0000256" key="13">
    <source>
        <dbReference type="ARBA" id="ARBA00022840"/>
    </source>
</evidence>
<feature type="binding site" evidence="21">
    <location>
        <position position="107"/>
    </location>
    <ligand>
        <name>substrate</name>
    </ligand>
</feature>
<keyword evidence="16 24" id="KW-0443">Lipid metabolism</keyword>
<evidence type="ECO:0000256" key="19">
    <source>
        <dbReference type="ARBA" id="ARBA00023264"/>
    </source>
</evidence>
<dbReference type="GO" id="GO:0005524">
    <property type="term" value="F:ATP binding"/>
    <property type="evidence" value="ECO:0007669"/>
    <property type="project" value="UniProtKB-KW"/>
</dbReference>
<keyword evidence="7 24" id="KW-0997">Cell inner membrane</keyword>
<evidence type="ECO:0000256" key="4">
    <source>
        <dbReference type="ARBA" id="ARBA00017575"/>
    </source>
</evidence>
<evidence type="ECO:0000256" key="10">
    <source>
        <dbReference type="ARBA" id="ARBA00022723"/>
    </source>
</evidence>
<evidence type="ECO:0000256" key="11">
    <source>
        <dbReference type="ARBA" id="ARBA00022741"/>
    </source>
</evidence>
<keyword evidence="18" id="KW-0594">Phospholipid biosynthesis</keyword>
<feature type="binding site" evidence="22">
    <location>
        <begin position="103"/>
        <end position="104"/>
    </location>
    <ligand>
        <name>ATP</name>
        <dbReference type="ChEBI" id="CHEBI:30616"/>
    </ligand>
</feature>
<keyword evidence="8 24" id="KW-0808">Transferase</keyword>
<dbReference type="InterPro" id="IPR033718">
    <property type="entry name" value="DAGK_prok"/>
</dbReference>
<dbReference type="GO" id="GO:0006654">
    <property type="term" value="P:phosphatidic acid biosynthetic process"/>
    <property type="evidence" value="ECO:0007669"/>
    <property type="project" value="InterPro"/>
</dbReference>
<feature type="binding site" evidence="22">
    <location>
        <position position="85"/>
    </location>
    <ligand>
        <name>ATP</name>
        <dbReference type="ChEBI" id="CHEBI:30616"/>
    </ligand>
</feature>
<keyword evidence="15 24" id="KW-1133">Transmembrane helix</keyword>
<comment type="catalytic activity">
    <reaction evidence="24">
        <text>a 1,2-diacyl-sn-glycerol + ATP = a 1,2-diacyl-sn-glycero-3-phosphate + ADP + H(+)</text>
        <dbReference type="Rhea" id="RHEA:10272"/>
        <dbReference type="ChEBI" id="CHEBI:15378"/>
        <dbReference type="ChEBI" id="CHEBI:17815"/>
        <dbReference type="ChEBI" id="CHEBI:30616"/>
        <dbReference type="ChEBI" id="CHEBI:58608"/>
        <dbReference type="ChEBI" id="CHEBI:456216"/>
        <dbReference type="EC" id="2.7.1.107"/>
    </reaction>
</comment>
<evidence type="ECO:0000256" key="15">
    <source>
        <dbReference type="ARBA" id="ARBA00022989"/>
    </source>
</evidence>
<name>A0AAE9H0L3_9NEIS</name>
<evidence type="ECO:0000313" key="26">
    <source>
        <dbReference type="EMBL" id="UOO80561.1"/>
    </source>
</evidence>
<keyword evidence="13 22" id="KW-0067">ATP-binding</keyword>
<keyword evidence="14 23" id="KW-0460">Magnesium</keyword>
<organism evidence="26 28">
    <name type="scientific">Uruburuella suis</name>
    <dbReference type="NCBI Taxonomy" id="252130"/>
    <lineage>
        <taxon>Bacteria</taxon>
        <taxon>Pseudomonadati</taxon>
        <taxon>Pseudomonadota</taxon>
        <taxon>Betaproteobacteria</taxon>
        <taxon>Neisseriales</taxon>
        <taxon>Neisseriaceae</taxon>
        <taxon>Uruburuella</taxon>
    </lineage>
</organism>
<evidence type="ECO:0000313" key="25">
    <source>
        <dbReference type="EMBL" id="TCO98339.1"/>
    </source>
</evidence>
<evidence type="ECO:0000256" key="17">
    <source>
        <dbReference type="ARBA" id="ARBA00023136"/>
    </source>
</evidence>
<dbReference type="EMBL" id="SLXE01000048">
    <property type="protein sequence ID" value="TCO98339.1"/>
    <property type="molecule type" value="Genomic_DNA"/>
</dbReference>
<proteinExistence type="inferred from homology"/>
<dbReference type="PANTHER" id="PTHR34299">
    <property type="entry name" value="DIACYLGLYCEROL KINASE"/>
    <property type="match status" value="1"/>
</dbReference>
<dbReference type="GO" id="GO:0005886">
    <property type="term" value="C:plasma membrane"/>
    <property type="evidence" value="ECO:0007669"/>
    <property type="project" value="UniProtKB-SubCell"/>
</dbReference>
<feature type="binding site" evidence="21">
    <location>
        <position position="64"/>
    </location>
    <ligand>
        <name>substrate</name>
    </ligand>
</feature>
<keyword evidence="5" id="KW-1003">Cell membrane</keyword>
<evidence type="ECO:0000256" key="5">
    <source>
        <dbReference type="ARBA" id="ARBA00022475"/>
    </source>
</evidence>
<evidence type="ECO:0000256" key="20">
    <source>
        <dbReference type="PIRSR" id="PIRSR600829-1"/>
    </source>
</evidence>
<evidence type="ECO:0000256" key="6">
    <source>
        <dbReference type="ARBA" id="ARBA00022516"/>
    </source>
</evidence>
<evidence type="ECO:0000256" key="14">
    <source>
        <dbReference type="ARBA" id="ARBA00022842"/>
    </source>
</evidence>
<evidence type="ECO:0000256" key="18">
    <source>
        <dbReference type="ARBA" id="ARBA00023209"/>
    </source>
</evidence>
<feature type="transmembrane region" description="Helical" evidence="24">
    <location>
        <begin position="43"/>
        <end position="60"/>
    </location>
</feature>
<feature type="binding site" evidence="21">
    <location>
        <begin position="121"/>
        <end position="126"/>
    </location>
    <ligand>
        <name>substrate</name>
    </ligand>
</feature>
<feature type="active site" description="Proton acceptor" evidence="20">
    <location>
        <position position="78"/>
    </location>
</feature>
<keyword evidence="6" id="KW-0444">Lipid biosynthesis</keyword>
<reference evidence="26" key="2">
    <citation type="submission" date="2021-12" db="EMBL/GenBank/DDBJ databases">
        <authorList>
            <person name="Veyrier F.J."/>
        </authorList>
    </citation>
    <scope>NUCLEOTIDE SEQUENCE</scope>
    <source>
        <strain evidence="26">1258/02</strain>
    </source>
</reference>
<feature type="binding site" evidence="21">
    <location>
        <position position="78"/>
    </location>
    <ligand>
        <name>substrate</name>
    </ligand>
</feature>
<dbReference type="InterPro" id="IPR036945">
    <property type="entry name" value="DAGK_sf"/>
</dbReference>
<evidence type="ECO:0000256" key="1">
    <source>
        <dbReference type="ARBA" id="ARBA00004429"/>
    </source>
</evidence>
<evidence type="ECO:0000256" key="9">
    <source>
        <dbReference type="ARBA" id="ARBA00022692"/>
    </source>
</evidence>
<reference evidence="26" key="3">
    <citation type="journal article" date="2022" name="Res Sq">
        <title>Evolution of multicellular longitudinally dividing oral cavity symbionts (Neisseriaceae).</title>
        <authorList>
            <person name="Nyongesa S."/>
            <person name="Weber P."/>
            <person name="Bernet E."/>
            <person name="Pullido F."/>
            <person name="Nieckarz M."/>
            <person name="Delaby M."/>
            <person name="Nieves C."/>
            <person name="Viehboeck T."/>
            <person name="Krause N."/>
            <person name="Rivera-Millot A."/>
            <person name="Nakamura A."/>
            <person name="Vischer N."/>
            <person name="VanNieuwenhze M."/>
            <person name="Brun Y."/>
            <person name="Cava F."/>
            <person name="Bulgheresi S."/>
            <person name="Veyrier F."/>
        </authorList>
    </citation>
    <scope>NUCLEOTIDE SEQUENCE</scope>
    <source>
        <strain evidence="26">1258/02</strain>
    </source>
</reference>
<feature type="binding site" evidence="22">
    <location>
        <position position="37"/>
    </location>
    <ligand>
        <name>ATP</name>
        <dbReference type="ChEBI" id="CHEBI:30616"/>
    </ligand>
</feature>
<feature type="binding site" evidence="21">
    <location>
        <position position="18"/>
    </location>
    <ligand>
        <name>substrate</name>
    </ligand>
</feature>
<dbReference type="RefSeq" id="WP_132954856.1">
    <property type="nucleotide sequence ID" value="NZ_CP091507.1"/>
</dbReference>
<evidence type="ECO:0000256" key="7">
    <source>
        <dbReference type="ARBA" id="ARBA00022519"/>
    </source>
</evidence>
<evidence type="ECO:0000256" key="16">
    <source>
        <dbReference type="ARBA" id="ARBA00023098"/>
    </source>
</evidence>
<comment type="subcellular location">
    <subcellularLocation>
        <location evidence="1 24">Cell inner membrane</location>
        <topology evidence="1 24">Multi-pass membrane protein</topology>
    </subcellularLocation>
</comment>
<dbReference type="GO" id="GO:0004143">
    <property type="term" value="F:ATP-dependent diacylglycerol kinase activity"/>
    <property type="evidence" value="ECO:0007669"/>
    <property type="project" value="UniProtKB-EC"/>
</dbReference>
<keyword evidence="9 24" id="KW-0812">Transmembrane</keyword>
<feature type="transmembrane region" description="Helical" evidence="24">
    <location>
        <begin position="66"/>
        <end position="84"/>
    </location>
</feature>
<evidence type="ECO:0000256" key="21">
    <source>
        <dbReference type="PIRSR" id="PIRSR600829-2"/>
    </source>
</evidence>
<comment type="cofactor">
    <cofactor evidence="23">
        <name>Mg(2+)</name>
        <dbReference type="ChEBI" id="CHEBI:18420"/>
    </cofactor>
    <text evidence="23">Mn(2+), Zn(2+), Cd(2+) and Co(2+) support activity to lesser extents.</text>
</comment>
<feature type="transmembrane region" description="Helical" evidence="24">
    <location>
        <begin position="105"/>
        <end position="126"/>
    </location>
</feature>
<feature type="binding site" evidence="22">
    <location>
        <position position="25"/>
    </location>
    <ligand>
        <name>ATP</name>
        <dbReference type="ChEBI" id="CHEBI:30616"/>
    </ligand>
</feature>
<evidence type="ECO:0000256" key="23">
    <source>
        <dbReference type="PIRSR" id="PIRSR600829-4"/>
    </source>
</evidence>
<keyword evidence="11 22" id="KW-0547">Nucleotide-binding</keyword>
<dbReference type="EC" id="2.7.1.107" evidence="3 24"/>
<keyword evidence="27" id="KW-1185">Reference proteome</keyword>
<dbReference type="PANTHER" id="PTHR34299:SF1">
    <property type="entry name" value="DIACYLGLYCEROL KINASE"/>
    <property type="match status" value="1"/>
</dbReference>
<feature type="binding site" evidence="23">
    <location>
        <position position="85"/>
    </location>
    <ligand>
        <name>a divalent metal cation</name>
        <dbReference type="ChEBI" id="CHEBI:60240"/>
    </ligand>
</feature>
<gene>
    <name evidence="25" type="ORF">EV680_1481</name>
    <name evidence="26" type="ORF">LVJ78_06100</name>
</gene>
<comment type="similarity">
    <text evidence="2 24">Belongs to the bacterial diacylglycerol kinase family.</text>
</comment>
<evidence type="ECO:0000256" key="3">
    <source>
        <dbReference type="ARBA" id="ARBA00012133"/>
    </source>
</evidence>
<dbReference type="Proteomes" id="UP000294721">
    <property type="component" value="Unassembled WGS sequence"/>
</dbReference>
<keyword evidence="17 24" id="KW-0472">Membrane</keyword>
<keyword evidence="19 24" id="KW-1208">Phospholipid metabolism</keyword>
<dbReference type="KEGG" id="usu:LVJ78_06100"/>
<dbReference type="AlphaFoldDB" id="A0AAE9H0L3"/>
<dbReference type="Gene3D" id="1.10.287.3610">
    <property type="match status" value="1"/>
</dbReference>
<dbReference type="Proteomes" id="UP000829756">
    <property type="component" value="Chromosome"/>
</dbReference>
<evidence type="ECO:0000256" key="22">
    <source>
        <dbReference type="PIRSR" id="PIRSR600829-3"/>
    </source>
</evidence>
<feature type="binding site" evidence="23">
    <location>
        <position position="37"/>
    </location>
    <ligand>
        <name>a divalent metal cation</name>
        <dbReference type="ChEBI" id="CHEBI:60240"/>
    </ligand>
</feature>
<protein>
    <recommendedName>
        <fullName evidence="4 24">Diacylglycerol kinase</fullName>
        <ecNumber evidence="3 24">2.7.1.107</ecNumber>
    </recommendedName>
</protein>
<dbReference type="PROSITE" id="PS01069">
    <property type="entry name" value="DAGK_PROKAR"/>
    <property type="match status" value="1"/>
</dbReference>
<keyword evidence="10 23" id="KW-0479">Metal-binding</keyword>
<evidence type="ECO:0000313" key="28">
    <source>
        <dbReference type="Proteomes" id="UP000829756"/>
    </source>
</evidence>
<dbReference type="InterPro" id="IPR000829">
    <property type="entry name" value="DAGK"/>
</dbReference>
<dbReference type="Pfam" id="PF01219">
    <property type="entry name" value="DAGK_prokar"/>
    <property type="match status" value="1"/>
</dbReference>
<sequence length="134" mass="14833">MTRESYAQQVKGKKGVRRIFNAAGYSKDGFCSAYRYESAFRQLVWLNGALLVLAFVLDFGPASRMMLITASFISLIVELVNTAIEAAVDHTSTAQHELAKRAKDAGSAAQTLALVLLALLWLMALWREYGLNLF</sequence>